<evidence type="ECO:0000313" key="3">
    <source>
        <dbReference type="Proteomes" id="UP001515480"/>
    </source>
</evidence>
<name>A0AB34IUN1_PRYPA</name>
<accession>A0AB34IUN1</accession>
<dbReference type="AlphaFoldDB" id="A0AB34IUN1"/>
<comment type="caution">
    <text evidence="2">The sequence shown here is derived from an EMBL/GenBank/DDBJ whole genome shotgun (WGS) entry which is preliminary data.</text>
</comment>
<feature type="region of interest" description="Disordered" evidence="1">
    <location>
        <begin position="1"/>
        <end position="103"/>
    </location>
</feature>
<evidence type="ECO:0000313" key="2">
    <source>
        <dbReference type="EMBL" id="KAL1506889.1"/>
    </source>
</evidence>
<sequence length="209" mass="22976">MELDAAMARMGLSVPDHLKPAVQAKQEPKKLTVKEQKALDEKLAEEKRRKKAAKMAALAGGGSADGKEKEKDKKDKVPAKKKEEKKEAPPEKKEEKKEVAPSKEVAAAWNEVGKVKVGAAMEDGPVMPYMKYDLPWMKYTARTKEQLEAVAREKEAELERAAQADALAKEIASREAEAAEVRGLIGKGKLSLNLVEWQTIFIASNPPCA</sequence>
<dbReference type="EMBL" id="JBGBPQ010000018">
    <property type="protein sequence ID" value="KAL1506889.1"/>
    <property type="molecule type" value="Genomic_DNA"/>
</dbReference>
<organism evidence="2 3">
    <name type="scientific">Prymnesium parvum</name>
    <name type="common">Toxic golden alga</name>
    <dbReference type="NCBI Taxonomy" id="97485"/>
    <lineage>
        <taxon>Eukaryota</taxon>
        <taxon>Haptista</taxon>
        <taxon>Haptophyta</taxon>
        <taxon>Prymnesiophyceae</taxon>
        <taxon>Prymnesiales</taxon>
        <taxon>Prymnesiaceae</taxon>
        <taxon>Prymnesium</taxon>
    </lineage>
</organism>
<keyword evidence="3" id="KW-1185">Reference proteome</keyword>
<evidence type="ECO:0000256" key="1">
    <source>
        <dbReference type="SAM" id="MobiDB-lite"/>
    </source>
</evidence>
<reference evidence="2 3" key="1">
    <citation type="journal article" date="2024" name="Science">
        <title>Giant polyketide synthase enzymes in the biosynthesis of giant marine polyether toxins.</title>
        <authorList>
            <person name="Fallon T.R."/>
            <person name="Shende V.V."/>
            <person name="Wierzbicki I.H."/>
            <person name="Pendleton A.L."/>
            <person name="Watervoot N.F."/>
            <person name="Auber R.P."/>
            <person name="Gonzalez D.J."/>
            <person name="Wisecaver J.H."/>
            <person name="Moore B.S."/>
        </authorList>
    </citation>
    <scope>NUCLEOTIDE SEQUENCE [LARGE SCALE GENOMIC DNA]</scope>
    <source>
        <strain evidence="2 3">12B1</strain>
    </source>
</reference>
<gene>
    <name evidence="2" type="ORF">AB1Y20_007754</name>
</gene>
<protein>
    <submittedName>
        <fullName evidence="2">Uncharacterized protein</fullName>
    </submittedName>
</protein>
<feature type="compositionally biased region" description="Basic and acidic residues" evidence="1">
    <location>
        <begin position="26"/>
        <end position="47"/>
    </location>
</feature>
<feature type="compositionally biased region" description="Basic and acidic residues" evidence="1">
    <location>
        <begin position="65"/>
        <end position="101"/>
    </location>
</feature>
<dbReference type="Proteomes" id="UP001515480">
    <property type="component" value="Unassembled WGS sequence"/>
</dbReference>
<proteinExistence type="predicted"/>